<feature type="compositionally biased region" description="Pro residues" evidence="6">
    <location>
        <begin position="324"/>
        <end position="334"/>
    </location>
</feature>
<evidence type="ECO:0000256" key="6">
    <source>
        <dbReference type="SAM" id="MobiDB-lite"/>
    </source>
</evidence>
<dbReference type="InterPro" id="IPR011047">
    <property type="entry name" value="Quinoprotein_ADH-like_sf"/>
</dbReference>
<dbReference type="InterPro" id="IPR017441">
    <property type="entry name" value="Protein_kinase_ATP_BS"/>
</dbReference>
<dbReference type="Gene3D" id="3.30.200.20">
    <property type="entry name" value="Phosphorylase Kinase, domain 1"/>
    <property type="match status" value="1"/>
</dbReference>
<evidence type="ECO:0000313" key="9">
    <source>
        <dbReference type="Proteomes" id="UP000657385"/>
    </source>
</evidence>
<keyword evidence="3" id="KW-0418">Kinase</keyword>
<dbReference type="InterPro" id="IPR008271">
    <property type="entry name" value="Ser/Thr_kinase_AS"/>
</dbReference>
<evidence type="ECO:0000256" key="5">
    <source>
        <dbReference type="PROSITE-ProRule" id="PRU10141"/>
    </source>
</evidence>
<dbReference type="Gene3D" id="1.10.510.10">
    <property type="entry name" value="Transferase(Phosphotransferase) domain 1"/>
    <property type="match status" value="1"/>
</dbReference>
<dbReference type="Proteomes" id="UP000657385">
    <property type="component" value="Unassembled WGS sequence"/>
</dbReference>
<dbReference type="PROSITE" id="PS50011">
    <property type="entry name" value="PROTEIN_KINASE_DOM"/>
    <property type="match status" value="1"/>
</dbReference>
<comment type="caution">
    <text evidence="8">The sequence shown here is derived from an EMBL/GenBank/DDBJ whole genome shotgun (WGS) entry which is preliminary data.</text>
</comment>
<organism evidence="8 9">
    <name type="scientific">Streptacidiphilus fuscans</name>
    <dbReference type="NCBI Taxonomy" id="2789292"/>
    <lineage>
        <taxon>Bacteria</taxon>
        <taxon>Bacillati</taxon>
        <taxon>Actinomycetota</taxon>
        <taxon>Actinomycetes</taxon>
        <taxon>Kitasatosporales</taxon>
        <taxon>Streptomycetaceae</taxon>
        <taxon>Streptacidiphilus</taxon>
    </lineage>
</organism>
<proteinExistence type="predicted"/>
<dbReference type="InterPro" id="IPR002372">
    <property type="entry name" value="PQQ_rpt_dom"/>
</dbReference>
<gene>
    <name evidence="8" type="ORF">I2501_11940</name>
</gene>
<evidence type="ECO:0000256" key="4">
    <source>
        <dbReference type="ARBA" id="ARBA00022840"/>
    </source>
</evidence>
<dbReference type="SMART" id="SM00564">
    <property type="entry name" value="PQQ"/>
    <property type="match status" value="5"/>
</dbReference>
<dbReference type="SUPFAM" id="SSF50998">
    <property type="entry name" value="Quinoprotein alcohol dehydrogenase-like"/>
    <property type="match status" value="2"/>
</dbReference>
<keyword evidence="1" id="KW-0808">Transferase</keyword>
<feature type="domain" description="Protein kinase" evidence="7">
    <location>
        <begin position="14"/>
        <end position="279"/>
    </location>
</feature>
<keyword evidence="4 5" id="KW-0067">ATP-binding</keyword>
<dbReference type="GO" id="GO:0005524">
    <property type="term" value="F:ATP binding"/>
    <property type="evidence" value="ECO:0007669"/>
    <property type="project" value="UniProtKB-UniRule"/>
</dbReference>
<dbReference type="InterPro" id="IPR018391">
    <property type="entry name" value="PQQ_b-propeller_rpt"/>
</dbReference>
<feature type="binding site" evidence="5">
    <location>
        <position position="42"/>
    </location>
    <ligand>
        <name>ATP</name>
        <dbReference type="ChEBI" id="CHEBI:30616"/>
    </ligand>
</feature>
<name>A0A931FCR2_9ACTN</name>
<protein>
    <submittedName>
        <fullName evidence="8">PQQ-binding-like beta-propeller repeat protein</fullName>
    </submittedName>
</protein>
<dbReference type="PROSITE" id="PS00107">
    <property type="entry name" value="PROTEIN_KINASE_ATP"/>
    <property type="match status" value="1"/>
</dbReference>
<sequence>MAADGEVVTRIGPYELLELLGEGGMGQVYLARSPDARLVALKVIRPEHTETPDFRARFQREIAAAQRVNGFRTPPLLDADAQGVPPWLATAYVPAPTLHEVVRDFGVLAEPALRALGAGLAEALAAIHGAGLVHRDLKPGNVLIAAEGPQVIDFGISRAVDGSGGTQITRTGAAVGTPGYLAPEQLTAGHTAGAPADVFSLGCVLVHAATSAHPFGAGQTPAVLYRVVHEPPQLEGVPAALAPLLAACLDKDPSRRPTVPQLLEALGPIDSGALVVPALQRQLTERRQYAERMLSAPPVPVASLPTSTLAPSSVPVPAQAHAPGPGPAPAPAPGPDRRRVLRMAAAGGGAALLAVGGGVAYALNTGWGDRLLGTLGIHANSGPTVSTGPAPLWQQPASVSNTAALQLLGDVLVCWDDSKAQAFHSATGAPAWTGKINAPPSSFNPAMSWLGVTGSLLLGTVNTDTLRLAALDAGGRQLYCSPVVPSNGATIDRLEASAGGVALLSGLDTTLTFTLVAVELASGRVLWSSTTVSDKRKVVSDGTRFLLYDSGTVSALDARTGRQLWAVPNLLAAGPSLNLTASTGVLLVGDTKMIALNPATGARLWTALDAPEGIETTWVVGSKVIVSSGDSSLFALDLQTGRQLWHSTPTVEYFGLGGTTGPAMVVDADLIAAPMSSSGGVSVFNTSDGSTRWSRSSGPGTQSWTLALSGSTLYTASSTTISAFRGLS</sequence>
<dbReference type="GO" id="GO:0004674">
    <property type="term" value="F:protein serine/threonine kinase activity"/>
    <property type="evidence" value="ECO:0007669"/>
    <property type="project" value="TreeGrafter"/>
</dbReference>
<keyword evidence="2 5" id="KW-0547">Nucleotide-binding</keyword>
<dbReference type="RefSeq" id="WP_196193889.1">
    <property type="nucleotide sequence ID" value="NZ_JADPRT010000004.1"/>
</dbReference>
<evidence type="ECO:0000256" key="2">
    <source>
        <dbReference type="ARBA" id="ARBA00022741"/>
    </source>
</evidence>
<evidence type="ECO:0000256" key="1">
    <source>
        <dbReference type="ARBA" id="ARBA00022679"/>
    </source>
</evidence>
<keyword evidence="9" id="KW-1185">Reference proteome</keyword>
<dbReference type="Pfam" id="PF00069">
    <property type="entry name" value="Pkinase"/>
    <property type="match status" value="1"/>
</dbReference>
<dbReference type="Gene3D" id="2.130.10.10">
    <property type="entry name" value="YVTN repeat-like/Quinoprotein amine dehydrogenase"/>
    <property type="match status" value="1"/>
</dbReference>
<evidence type="ECO:0000256" key="3">
    <source>
        <dbReference type="ARBA" id="ARBA00022777"/>
    </source>
</evidence>
<accession>A0A931FCR2</accession>
<feature type="region of interest" description="Disordered" evidence="6">
    <location>
        <begin position="305"/>
        <end position="336"/>
    </location>
</feature>
<dbReference type="PROSITE" id="PS00108">
    <property type="entry name" value="PROTEIN_KINASE_ST"/>
    <property type="match status" value="1"/>
</dbReference>
<dbReference type="Gene3D" id="2.40.10.480">
    <property type="match status" value="1"/>
</dbReference>
<dbReference type="Pfam" id="PF13360">
    <property type="entry name" value="PQQ_2"/>
    <property type="match status" value="2"/>
</dbReference>
<dbReference type="AlphaFoldDB" id="A0A931FCR2"/>
<evidence type="ECO:0000313" key="8">
    <source>
        <dbReference type="EMBL" id="MBF9068733.1"/>
    </source>
</evidence>
<dbReference type="PANTHER" id="PTHR43289">
    <property type="entry name" value="MITOGEN-ACTIVATED PROTEIN KINASE KINASE KINASE 20-RELATED"/>
    <property type="match status" value="1"/>
</dbReference>
<dbReference type="EMBL" id="JADPRT010000004">
    <property type="protein sequence ID" value="MBF9068733.1"/>
    <property type="molecule type" value="Genomic_DNA"/>
</dbReference>
<evidence type="ECO:0000259" key="7">
    <source>
        <dbReference type="PROSITE" id="PS50011"/>
    </source>
</evidence>
<dbReference type="InterPro" id="IPR011009">
    <property type="entry name" value="Kinase-like_dom_sf"/>
</dbReference>
<dbReference type="InterPro" id="IPR000719">
    <property type="entry name" value="Prot_kinase_dom"/>
</dbReference>
<dbReference type="InterPro" id="IPR015943">
    <property type="entry name" value="WD40/YVTN_repeat-like_dom_sf"/>
</dbReference>
<dbReference type="SMART" id="SM00220">
    <property type="entry name" value="S_TKc"/>
    <property type="match status" value="1"/>
</dbReference>
<dbReference type="SUPFAM" id="SSF56112">
    <property type="entry name" value="Protein kinase-like (PK-like)"/>
    <property type="match status" value="1"/>
</dbReference>
<dbReference type="PANTHER" id="PTHR43289:SF34">
    <property type="entry name" value="SERINE_THREONINE-PROTEIN KINASE YBDM-RELATED"/>
    <property type="match status" value="1"/>
</dbReference>
<reference evidence="8" key="1">
    <citation type="submission" date="2020-11" db="EMBL/GenBank/DDBJ databases">
        <title>Isolation and identification of active actinomycetes.</title>
        <authorList>
            <person name="Yu B."/>
        </authorList>
    </citation>
    <scope>NUCLEOTIDE SEQUENCE</scope>
    <source>
        <strain evidence="8">NEAU-YB345</strain>
    </source>
</reference>
<dbReference type="CDD" id="cd14014">
    <property type="entry name" value="STKc_PknB_like"/>
    <property type="match status" value="1"/>
</dbReference>